<evidence type="ECO:0000313" key="2">
    <source>
        <dbReference type="EMBL" id="KAK5629093.1"/>
    </source>
</evidence>
<name>A0AAN7Z755_9PEZI</name>
<evidence type="ECO:0000256" key="1">
    <source>
        <dbReference type="SAM" id="MobiDB-lite"/>
    </source>
</evidence>
<dbReference type="EMBL" id="JAWHQM010000010">
    <property type="protein sequence ID" value="KAK5629093.1"/>
    <property type="molecule type" value="Genomic_DNA"/>
</dbReference>
<protein>
    <submittedName>
        <fullName evidence="2">Uncharacterized protein</fullName>
    </submittedName>
</protein>
<gene>
    <name evidence="2" type="ORF">RRF57_004808</name>
</gene>
<dbReference type="AlphaFoldDB" id="A0AAN7Z755"/>
<proteinExistence type="predicted"/>
<keyword evidence="3" id="KW-1185">Reference proteome</keyword>
<sequence>MQNFHYVSSTKRNEIEEVFGIKHIPCEPKPPCNYDPFDGTRQTIPSRFHELLNNALRDRLQIRITGNQTLFCAPGYTLQNTTKYFEVNRDFWVLLEPQHRPDGSEHNFLFHAHHFVVTFTTDKPDPSEWDALAIQLQDDVLAPLSMKDVSMEFRSYDSQNGFRAIYPPTIYEYDLRYIFASELPTDPIRRDSEDHEAQHDHDELFRLNSKMMYSKLPEITIPEPEDLEPGNQYLEGTEESPASSRKGKEKAPMSSPAVSQLSRHNWKDVTGV</sequence>
<feature type="region of interest" description="Disordered" evidence="1">
    <location>
        <begin position="219"/>
        <end position="272"/>
    </location>
</feature>
<reference evidence="2 3" key="1">
    <citation type="submission" date="2023-10" db="EMBL/GenBank/DDBJ databases">
        <title>Draft genome sequence of Xylaria bambusicola isolate GMP-LS, the root and basal stem rot pathogen of sugarcane in Indonesia.</title>
        <authorList>
            <person name="Selvaraj P."/>
            <person name="Muralishankar V."/>
            <person name="Muruganantham S."/>
            <person name="Sp S."/>
            <person name="Haryani S."/>
            <person name="Lau K.J.X."/>
            <person name="Naqvi N.I."/>
        </authorList>
    </citation>
    <scope>NUCLEOTIDE SEQUENCE [LARGE SCALE GENOMIC DNA]</scope>
    <source>
        <strain evidence="2">GMP-LS</strain>
    </source>
</reference>
<accession>A0AAN7Z755</accession>
<organism evidence="2 3">
    <name type="scientific">Xylaria bambusicola</name>
    <dbReference type="NCBI Taxonomy" id="326684"/>
    <lineage>
        <taxon>Eukaryota</taxon>
        <taxon>Fungi</taxon>
        <taxon>Dikarya</taxon>
        <taxon>Ascomycota</taxon>
        <taxon>Pezizomycotina</taxon>
        <taxon>Sordariomycetes</taxon>
        <taxon>Xylariomycetidae</taxon>
        <taxon>Xylariales</taxon>
        <taxon>Xylariaceae</taxon>
        <taxon>Xylaria</taxon>
    </lineage>
</organism>
<dbReference type="Proteomes" id="UP001305414">
    <property type="component" value="Unassembled WGS sequence"/>
</dbReference>
<evidence type="ECO:0000313" key="3">
    <source>
        <dbReference type="Proteomes" id="UP001305414"/>
    </source>
</evidence>
<comment type="caution">
    <text evidence="2">The sequence shown here is derived from an EMBL/GenBank/DDBJ whole genome shotgun (WGS) entry which is preliminary data.</text>
</comment>